<feature type="compositionally biased region" description="Acidic residues" evidence="5">
    <location>
        <begin position="19"/>
        <end position="39"/>
    </location>
</feature>
<evidence type="ECO:0000313" key="7">
    <source>
        <dbReference type="Proteomes" id="UP001165740"/>
    </source>
</evidence>
<organism evidence="7 8">
    <name type="scientific">Biomphalaria glabrata</name>
    <name type="common">Bloodfluke planorb</name>
    <name type="synonym">Freshwater snail</name>
    <dbReference type="NCBI Taxonomy" id="6526"/>
    <lineage>
        <taxon>Eukaryota</taxon>
        <taxon>Metazoa</taxon>
        <taxon>Spiralia</taxon>
        <taxon>Lophotrochozoa</taxon>
        <taxon>Mollusca</taxon>
        <taxon>Gastropoda</taxon>
        <taxon>Heterobranchia</taxon>
        <taxon>Euthyneura</taxon>
        <taxon>Panpulmonata</taxon>
        <taxon>Hygrophila</taxon>
        <taxon>Lymnaeoidea</taxon>
        <taxon>Planorbidae</taxon>
        <taxon>Biomphalaria</taxon>
    </lineage>
</organism>
<evidence type="ECO:0000259" key="6">
    <source>
        <dbReference type="PROSITE" id="PS50089"/>
    </source>
</evidence>
<dbReference type="GO" id="GO:0006511">
    <property type="term" value="P:ubiquitin-dependent protein catabolic process"/>
    <property type="evidence" value="ECO:0007669"/>
    <property type="project" value="TreeGrafter"/>
</dbReference>
<keyword evidence="3" id="KW-0862">Zinc</keyword>
<dbReference type="GO" id="GO:0061630">
    <property type="term" value="F:ubiquitin protein ligase activity"/>
    <property type="evidence" value="ECO:0007669"/>
    <property type="project" value="TreeGrafter"/>
</dbReference>
<evidence type="ECO:0000256" key="1">
    <source>
        <dbReference type="ARBA" id="ARBA00022723"/>
    </source>
</evidence>
<feature type="region of interest" description="Disordered" evidence="5">
    <location>
        <begin position="65"/>
        <end position="202"/>
    </location>
</feature>
<feature type="compositionally biased region" description="Basic and acidic residues" evidence="5">
    <location>
        <begin position="167"/>
        <end position="202"/>
    </location>
</feature>
<evidence type="ECO:0000256" key="5">
    <source>
        <dbReference type="SAM" id="MobiDB-lite"/>
    </source>
</evidence>
<keyword evidence="2 4" id="KW-0863">Zinc-finger</keyword>
<dbReference type="AlphaFoldDB" id="A0A9W3BP26"/>
<reference evidence="8" key="1">
    <citation type="submission" date="2025-08" db="UniProtKB">
        <authorList>
            <consortium name="RefSeq"/>
        </authorList>
    </citation>
    <scope>IDENTIFICATION</scope>
</reference>
<feature type="region of interest" description="Disordered" evidence="5">
    <location>
        <begin position="1"/>
        <end position="52"/>
    </location>
</feature>
<dbReference type="Pfam" id="PF13639">
    <property type="entry name" value="zf-RING_2"/>
    <property type="match status" value="1"/>
</dbReference>
<feature type="domain" description="RING-type" evidence="6">
    <location>
        <begin position="292"/>
        <end position="333"/>
    </location>
</feature>
<dbReference type="OMA" id="EEEEWYT"/>
<dbReference type="RefSeq" id="XP_055901315.1">
    <property type="nucleotide sequence ID" value="XM_056045340.1"/>
</dbReference>
<evidence type="ECO:0000313" key="8">
    <source>
        <dbReference type="RefSeq" id="XP_055901315.1"/>
    </source>
</evidence>
<dbReference type="InterPro" id="IPR001841">
    <property type="entry name" value="Znf_RING"/>
</dbReference>
<dbReference type="PANTHER" id="PTHR45931">
    <property type="entry name" value="SI:CH211-59O9.10"/>
    <property type="match status" value="1"/>
</dbReference>
<evidence type="ECO:0000256" key="2">
    <source>
        <dbReference type="ARBA" id="ARBA00022771"/>
    </source>
</evidence>
<feature type="compositionally biased region" description="Basic and acidic residues" evidence="5">
    <location>
        <begin position="65"/>
        <end position="146"/>
    </location>
</feature>
<accession>A0A9W3BP26</accession>
<proteinExistence type="predicted"/>
<dbReference type="InterPro" id="IPR051834">
    <property type="entry name" value="RING_finger_E3_ligase"/>
</dbReference>
<dbReference type="InterPro" id="IPR013083">
    <property type="entry name" value="Znf_RING/FYVE/PHD"/>
</dbReference>
<dbReference type="GO" id="GO:0008270">
    <property type="term" value="F:zinc ion binding"/>
    <property type="evidence" value="ECO:0007669"/>
    <property type="project" value="UniProtKB-KW"/>
</dbReference>
<dbReference type="PROSITE" id="PS50089">
    <property type="entry name" value="ZF_RING_2"/>
    <property type="match status" value="1"/>
</dbReference>
<dbReference type="OrthoDB" id="8062037at2759"/>
<gene>
    <name evidence="8" type="primary">LOC129928864</name>
</gene>
<dbReference type="PANTHER" id="PTHR45931:SF3">
    <property type="entry name" value="RING ZINC FINGER-CONTAINING PROTEIN"/>
    <property type="match status" value="1"/>
</dbReference>
<dbReference type="SMART" id="SM00184">
    <property type="entry name" value="RING"/>
    <property type="match status" value="1"/>
</dbReference>
<feature type="compositionally biased region" description="Basic and acidic residues" evidence="5">
    <location>
        <begin position="43"/>
        <end position="52"/>
    </location>
</feature>
<dbReference type="SUPFAM" id="SSF57850">
    <property type="entry name" value="RING/U-box"/>
    <property type="match status" value="1"/>
</dbReference>
<dbReference type="GO" id="GO:0005634">
    <property type="term" value="C:nucleus"/>
    <property type="evidence" value="ECO:0007669"/>
    <property type="project" value="TreeGrafter"/>
</dbReference>
<keyword evidence="7" id="KW-1185">Reference proteome</keyword>
<name>A0A9W3BP26_BIOGL</name>
<protein>
    <submittedName>
        <fullName evidence="8">RNA-binding protein 25-like</fullName>
    </submittedName>
</protein>
<keyword evidence="1" id="KW-0479">Metal-binding</keyword>
<sequence>MDRDANPIRDMNNWRWNQEESDNEEEAEHNGAGDEEDIIAPERNIERAQQDRDRAMRALLRIERARERRERARERGEQARERGEQARERGEQARERVERARERAEGESESAEQQRDRSEDNREQFRDRPRDWSRQRSRSRSRDLPPRHQGSPQGDRPQVVAQPARARPYDVLERAQLDRERAEPDRASARDGERAERDREMVERDRERAERLQVLFALESDNDEEEEWYTLRDDALGYRIGILGYSIHSIDSRPETPEPPRLTKSEIDVLPTAVHNRDRISDGEEASSDVRCSICLKDFETGDQKRILPCVHNFHTECGDKWLRMNATCPVCRHLVK</sequence>
<dbReference type="GeneID" id="129928864"/>
<evidence type="ECO:0000256" key="4">
    <source>
        <dbReference type="PROSITE-ProRule" id="PRU00175"/>
    </source>
</evidence>
<dbReference type="Proteomes" id="UP001165740">
    <property type="component" value="Chromosome 10"/>
</dbReference>
<dbReference type="Gene3D" id="3.30.40.10">
    <property type="entry name" value="Zinc/RING finger domain, C3HC4 (zinc finger)"/>
    <property type="match status" value="1"/>
</dbReference>
<evidence type="ECO:0000256" key="3">
    <source>
        <dbReference type="ARBA" id="ARBA00022833"/>
    </source>
</evidence>